<dbReference type="EMBL" id="OV725079">
    <property type="protein sequence ID" value="CAH1395112.1"/>
    <property type="molecule type" value="Genomic_DNA"/>
</dbReference>
<dbReference type="FunFam" id="3.30.160.60:FF:004176">
    <property type="match status" value="1"/>
</dbReference>
<dbReference type="GO" id="GO:0008270">
    <property type="term" value="F:zinc ion binding"/>
    <property type="evidence" value="ECO:0007669"/>
    <property type="project" value="UniProtKB-KW"/>
</dbReference>
<evidence type="ECO:0000256" key="9">
    <source>
        <dbReference type="ARBA" id="ARBA00023242"/>
    </source>
</evidence>
<evidence type="ECO:0000313" key="13">
    <source>
        <dbReference type="EMBL" id="CAH1395112.1"/>
    </source>
</evidence>
<dbReference type="FunFam" id="3.30.160.60:FF:000303">
    <property type="entry name" value="Zinc finger protein 41"/>
    <property type="match status" value="1"/>
</dbReference>
<dbReference type="FunFam" id="3.30.160.60:FF:000049">
    <property type="entry name" value="transcriptional repressor CTCF isoform X1"/>
    <property type="match status" value="1"/>
</dbReference>
<dbReference type="FunFam" id="3.30.160.60:FF:000373">
    <property type="entry name" value="Putative transcriptional repressor ctcf"/>
    <property type="match status" value="1"/>
</dbReference>
<feature type="domain" description="C2H2-type" evidence="12">
    <location>
        <begin position="261"/>
        <end position="288"/>
    </location>
</feature>
<feature type="region of interest" description="Disordered" evidence="11">
    <location>
        <begin position="659"/>
        <end position="701"/>
    </location>
</feature>
<feature type="domain" description="C2H2-type" evidence="12">
    <location>
        <begin position="318"/>
        <end position="345"/>
    </location>
</feature>
<feature type="domain" description="C2H2-type" evidence="12">
    <location>
        <begin position="289"/>
        <end position="317"/>
    </location>
</feature>
<evidence type="ECO:0000256" key="8">
    <source>
        <dbReference type="ARBA" id="ARBA00023163"/>
    </source>
</evidence>
<gene>
    <name evidence="13" type="ORF">NEZAVI_LOCUS5444</name>
</gene>
<keyword evidence="14" id="KW-1185">Reference proteome</keyword>
<dbReference type="PANTHER" id="PTHR23226">
    <property type="entry name" value="ZINC FINGER AND SCAN DOMAIN-CONTAINING"/>
    <property type="match status" value="1"/>
</dbReference>
<dbReference type="AlphaFoldDB" id="A0A9P0EGZ4"/>
<dbReference type="PROSITE" id="PS00028">
    <property type="entry name" value="ZINC_FINGER_C2H2_1"/>
    <property type="match status" value="7"/>
</dbReference>
<accession>A0A9P0EGZ4</accession>
<keyword evidence="6" id="KW-0805">Transcription regulation</keyword>
<feature type="domain" description="C2H2-type" evidence="12">
    <location>
        <begin position="346"/>
        <end position="373"/>
    </location>
</feature>
<dbReference type="GO" id="GO:0000981">
    <property type="term" value="F:DNA-binding transcription factor activity, RNA polymerase II-specific"/>
    <property type="evidence" value="ECO:0007669"/>
    <property type="project" value="TreeGrafter"/>
</dbReference>
<dbReference type="GO" id="GO:0005634">
    <property type="term" value="C:nucleus"/>
    <property type="evidence" value="ECO:0007669"/>
    <property type="project" value="UniProtKB-SubCell"/>
</dbReference>
<keyword evidence="3" id="KW-0677">Repeat</keyword>
<protein>
    <recommendedName>
        <fullName evidence="12">C2H2-type domain-containing protein</fullName>
    </recommendedName>
</protein>
<dbReference type="PROSITE" id="PS50157">
    <property type="entry name" value="ZINC_FINGER_C2H2_2"/>
    <property type="match status" value="11"/>
</dbReference>
<dbReference type="FunFam" id="3.30.160.60:FF:000255">
    <property type="entry name" value="Zinc finger and AT-hook domain containing"/>
    <property type="match status" value="1"/>
</dbReference>
<dbReference type="OrthoDB" id="9888716at2759"/>
<dbReference type="GO" id="GO:0000978">
    <property type="term" value="F:RNA polymerase II cis-regulatory region sequence-specific DNA binding"/>
    <property type="evidence" value="ECO:0007669"/>
    <property type="project" value="TreeGrafter"/>
</dbReference>
<dbReference type="SUPFAM" id="SSF57667">
    <property type="entry name" value="beta-beta-alpha zinc fingers"/>
    <property type="match status" value="6"/>
</dbReference>
<keyword evidence="2" id="KW-0479">Metal-binding</keyword>
<evidence type="ECO:0000256" key="6">
    <source>
        <dbReference type="ARBA" id="ARBA00023015"/>
    </source>
</evidence>
<dbReference type="FunFam" id="3.30.160.60:FF:000446">
    <property type="entry name" value="Zinc finger protein"/>
    <property type="match status" value="1"/>
</dbReference>
<dbReference type="FunFam" id="3.30.160.60:FF:002596">
    <property type="entry name" value="Transcriptional repressor CTCF"/>
    <property type="match status" value="1"/>
</dbReference>
<dbReference type="InterPro" id="IPR013087">
    <property type="entry name" value="Znf_C2H2_type"/>
</dbReference>
<evidence type="ECO:0000256" key="1">
    <source>
        <dbReference type="ARBA" id="ARBA00004123"/>
    </source>
</evidence>
<keyword evidence="4 10" id="KW-0863">Zinc-finger</keyword>
<comment type="subcellular location">
    <subcellularLocation>
        <location evidence="1">Nucleus</location>
    </subcellularLocation>
</comment>
<proteinExistence type="predicted"/>
<dbReference type="Proteomes" id="UP001152798">
    <property type="component" value="Chromosome 3"/>
</dbReference>
<evidence type="ECO:0000256" key="11">
    <source>
        <dbReference type="SAM" id="MobiDB-lite"/>
    </source>
</evidence>
<evidence type="ECO:0000256" key="4">
    <source>
        <dbReference type="ARBA" id="ARBA00022771"/>
    </source>
</evidence>
<sequence length="724" mass="81702">MSSKKIPVRHGQTLRVIKMDSNPGSSGGTSAGGETITDIQNYLETFNKEIEGGDSANSQIGIKFETSEVSTEVTEVDGGESGAYYIDQATGQYYYESRSEDGQRVMTVVPGIPESHTVEDQFVPIDNQTDENEVTEDVQVMDESGQMVLGTGDSYQTVTIVPSETSTGEVSYVLIVQQPEDKEKEEDQDLTVYDFDDHEEQHPVSGAESGDEEDKAKIIKMIPKKSQTVTQAHMCNYCNYTSPKRYLLSRHMKSHSEERPHKCSVCERGFKTLASLQNHVNTHTGTKPHRCKYCQSAFTTSGELVRHVRYKHTHEKPHKCSICDYASVELSKMRNHMRCHTGERPYQCPHCTYASPDTFKLKRHLRIHTGEKPYECDICPSRFTQSNSLKAHKLIHSAGDKPVYRCELCPATCGRKTDLRIHVQKLHTSDKPLKCKRCGKQFPDRYTYKVHNKSHEGEKCWKCDLCPYASVSQRHLESHMLIHTDEKPYQCEQCDQAFRQKQLLKRHQNLYHNPNYVPPVPREKTHECPECNRAFRHKGNLIRHMSAHDPESSAAEKALALKIGRQKKVQIIDGQQVEVMPGEDGDEEDEMETDIDGNVVAVEGSDGQQYVVLEVIQLQDGEECDPEVAVVSGSDHGGVEQAVAMLSDDNQSEEILPTISRSSQSIETERSPGKKSSANHKNRNMEQDMDNCFGFDDDEDDRDEVETVIPSKGDIRILTTGGLH</sequence>
<keyword evidence="7" id="KW-0238">DNA-binding</keyword>
<dbReference type="PANTHER" id="PTHR23226:SF416">
    <property type="entry name" value="FI01424P"/>
    <property type="match status" value="1"/>
</dbReference>
<evidence type="ECO:0000256" key="3">
    <source>
        <dbReference type="ARBA" id="ARBA00022737"/>
    </source>
</evidence>
<evidence type="ECO:0000256" key="2">
    <source>
        <dbReference type="ARBA" id="ARBA00022723"/>
    </source>
</evidence>
<feature type="domain" description="C2H2-type" evidence="12">
    <location>
        <begin position="461"/>
        <end position="488"/>
    </location>
</feature>
<feature type="domain" description="C2H2-type" evidence="12">
    <location>
        <begin position="526"/>
        <end position="553"/>
    </location>
</feature>
<keyword evidence="5" id="KW-0862">Zinc</keyword>
<feature type="region of interest" description="Disordered" evidence="11">
    <location>
        <begin position="1"/>
        <end position="34"/>
    </location>
</feature>
<reference evidence="13" key="1">
    <citation type="submission" date="2022-01" db="EMBL/GenBank/DDBJ databases">
        <authorList>
            <person name="King R."/>
        </authorList>
    </citation>
    <scope>NUCLEOTIDE SEQUENCE</scope>
</reference>
<evidence type="ECO:0000256" key="7">
    <source>
        <dbReference type="ARBA" id="ARBA00023125"/>
    </source>
</evidence>
<evidence type="ECO:0000313" key="14">
    <source>
        <dbReference type="Proteomes" id="UP001152798"/>
    </source>
</evidence>
<keyword evidence="9" id="KW-0539">Nucleus</keyword>
<feature type="domain" description="C2H2-type" evidence="12">
    <location>
        <begin position="233"/>
        <end position="260"/>
    </location>
</feature>
<dbReference type="FunFam" id="3.30.160.60:FF:001668">
    <property type="entry name" value="transcriptional repressor CTCF"/>
    <property type="match status" value="1"/>
</dbReference>
<organism evidence="13 14">
    <name type="scientific">Nezara viridula</name>
    <name type="common">Southern green stink bug</name>
    <name type="synonym">Cimex viridulus</name>
    <dbReference type="NCBI Taxonomy" id="85310"/>
    <lineage>
        <taxon>Eukaryota</taxon>
        <taxon>Metazoa</taxon>
        <taxon>Ecdysozoa</taxon>
        <taxon>Arthropoda</taxon>
        <taxon>Hexapoda</taxon>
        <taxon>Insecta</taxon>
        <taxon>Pterygota</taxon>
        <taxon>Neoptera</taxon>
        <taxon>Paraneoptera</taxon>
        <taxon>Hemiptera</taxon>
        <taxon>Heteroptera</taxon>
        <taxon>Panheteroptera</taxon>
        <taxon>Pentatomomorpha</taxon>
        <taxon>Pentatomoidea</taxon>
        <taxon>Pentatomidae</taxon>
        <taxon>Pentatominae</taxon>
        <taxon>Nezara</taxon>
    </lineage>
</organism>
<dbReference type="Pfam" id="PF00096">
    <property type="entry name" value="zf-C2H2"/>
    <property type="match status" value="5"/>
</dbReference>
<feature type="domain" description="C2H2-type" evidence="12">
    <location>
        <begin position="404"/>
        <end position="432"/>
    </location>
</feature>
<evidence type="ECO:0000256" key="5">
    <source>
        <dbReference type="ARBA" id="ARBA00022833"/>
    </source>
</evidence>
<evidence type="ECO:0000259" key="12">
    <source>
        <dbReference type="PROSITE" id="PS50157"/>
    </source>
</evidence>
<dbReference type="Gene3D" id="3.30.160.60">
    <property type="entry name" value="Classic Zinc Finger"/>
    <property type="match status" value="9"/>
</dbReference>
<name>A0A9P0EGZ4_NEZVI</name>
<keyword evidence="8" id="KW-0804">Transcription</keyword>
<feature type="domain" description="C2H2-type" evidence="12">
    <location>
        <begin position="489"/>
        <end position="512"/>
    </location>
</feature>
<feature type="domain" description="C2H2-type" evidence="12">
    <location>
        <begin position="433"/>
        <end position="460"/>
    </location>
</feature>
<dbReference type="InterPro" id="IPR036236">
    <property type="entry name" value="Znf_C2H2_sf"/>
</dbReference>
<evidence type="ECO:0000256" key="10">
    <source>
        <dbReference type="PROSITE-ProRule" id="PRU00042"/>
    </source>
</evidence>
<feature type="domain" description="C2H2-type" evidence="12">
    <location>
        <begin position="374"/>
        <end position="401"/>
    </location>
</feature>
<dbReference type="SMART" id="SM00355">
    <property type="entry name" value="ZnF_C2H2"/>
    <property type="match status" value="11"/>
</dbReference>